<name>A0A8J2H9H3_COTCN</name>
<accession>A0A8J2H9H3</accession>
<keyword evidence="3" id="KW-1185">Reference proteome</keyword>
<evidence type="ECO:0000313" key="3">
    <source>
        <dbReference type="Proteomes" id="UP000786811"/>
    </source>
</evidence>
<feature type="region of interest" description="Disordered" evidence="1">
    <location>
        <begin position="1"/>
        <end position="20"/>
    </location>
</feature>
<evidence type="ECO:0000313" key="2">
    <source>
        <dbReference type="EMBL" id="CAG5087072.1"/>
    </source>
</evidence>
<sequence>MTLIKQAVSNKNKNKGVNKSLSSMSKIKNTELKMNTPSRMLIRNRDNKFIKNDNKVTEKRSEEEEIINREEELLNLVSNKHDEHRGDVLNINETIKSQEKTDRSSNLQSTRVNKKIMTSRIPRRRPVVTANKLTGFHSVTRIVVVKKNSRKIKAPSDPIILVTDNKSDCEPVAGLVEKLNDYKIPESPELSPLTRKISLSSCNNNSYFDDDAGYFDDDTDSDIDNDNCEDDDTDGYDDDDDDDDNSDENSYDPSLHCESCINCACESCINKYKQRAELLHQLKYKHWASNDVLKSARYQSLNSSEEEESSIESSSSPVFEKKIYRKHTREVYTSPKRSNQLQNKNCTYSFLHIVFDIIFWPILFFRKAK</sequence>
<organism evidence="2 3">
    <name type="scientific">Cotesia congregata</name>
    <name type="common">Parasitoid wasp</name>
    <name type="synonym">Apanteles congregatus</name>
    <dbReference type="NCBI Taxonomy" id="51543"/>
    <lineage>
        <taxon>Eukaryota</taxon>
        <taxon>Metazoa</taxon>
        <taxon>Ecdysozoa</taxon>
        <taxon>Arthropoda</taxon>
        <taxon>Hexapoda</taxon>
        <taxon>Insecta</taxon>
        <taxon>Pterygota</taxon>
        <taxon>Neoptera</taxon>
        <taxon>Endopterygota</taxon>
        <taxon>Hymenoptera</taxon>
        <taxon>Apocrita</taxon>
        <taxon>Ichneumonoidea</taxon>
        <taxon>Braconidae</taxon>
        <taxon>Microgastrinae</taxon>
        <taxon>Cotesia</taxon>
    </lineage>
</organism>
<reference evidence="2" key="1">
    <citation type="submission" date="2021-04" db="EMBL/GenBank/DDBJ databases">
        <authorList>
            <person name="Chebbi M.A.C M."/>
        </authorList>
    </citation>
    <scope>NUCLEOTIDE SEQUENCE</scope>
</reference>
<protein>
    <submittedName>
        <fullName evidence="2">Uncharacterized protein</fullName>
    </submittedName>
</protein>
<feature type="compositionally biased region" description="Low complexity" evidence="1">
    <location>
        <begin position="9"/>
        <end position="20"/>
    </location>
</feature>
<feature type="region of interest" description="Disordered" evidence="1">
    <location>
        <begin position="213"/>
        <end position="254"/>
    </location>
</feature>
<dbReference type="EMBL" id="CAJNRD030001119">
    <property type="protein sequence ID" value="CAG5087072.1"/>
    <property type="molecule type" value="Genomic_DNA"/>
</dbReference>
<dbReference type="OrthoDB" id="7689784at2759"/>
<comment type="caution">
    <text evidence="2">The sequence shown here is derived from an EMBL/GenBank/DDBJ whole genome shotgun (WGS) entry which is preliminary data.</text>
</comment>
<dbReference type="Proteomes" id="UP000786811">
    <property type="component" value="Unassembled WGS sequence"/>
</dbReference>
<gene>
    <name evidence="2" type="ORF">HICCMSTLAB_LOCUS4412</name>
</gene>
<dbReference type="AlphaFoldDB" id="A0A8J2H9H3"/>
<feature type="compositionally biased region" description="Acidic residues" evidence="1">
    <location>
        <begin position="213"/>
        <end position="250"/>
    </location>
</feature>
<proteinExistence type="predicted"/>
<evidence type="ECO:0000256" key="1">
    <source>
        <dbReference type="SAM" id="MobiDB-lite"/>
    </source>
</evidence>